<keyword evidence="5" id="KW-1185">Reference proteome</keyword>
<dbReference type="Pfam" id="PF03629">
    <property type="entry name" value="SASA"/>
    <property type="match status" value="1"/>
</dbReference>
<dbReference type="PANTHER" id="PTHR22901:SF0">
    <property type="entry name" value="SIALATE O-ACETYLESTERASE"/>
    <property type="match status" value="1"/>
</dbReference>
<accession>A0ABV6FQM9</accession>
<evidence type="ECO:0000256" key="1">
    <source>
        <dbReference type="ARBA" id="ARBA00022801"/>
    </source>
</evidence>
<dbReference type="EMBL" id="JBHLWI010000006">
    <property type="protein sequence ID" value="MFC0261615.1"/>
    <property type="molecule type" value="Genomic_DNA"/>
</dbReference>
<keyword evidence="2" id="KW-0732">Signal</keyword>
<evidence type="ECO:0000313" key="5">
    <source>
        <dbReference type="Proteomes" id="UP001589797"/>
    </source>
</evidence>
<comment type="caution">
    <text evidence="4">The sequence shown here is derived from an EMBL/GenBank/DDBJ whole genome shotgun (WGS) entry which is preliminary data.</text>
</comment>
<reference evidence="4 5" key="1">
    <citation type="submission" date="2024-09" db="EMBL/GenBank/DDBJ databases">
        <authorList>
            <person name="Sun Q."/>
            <person name="Mori K."/>
        </authorList>
    </citation>
    <scope>NUCLEOTIDE SEQUENCE [LARGE SCALE GENOMIC DNA]</scope>
    <source>
        <strain evidence="4 5">CCM 7650</strain>
    </source>
</reference>
<dbReference type="InterPro" id="IPR008979">
    <property type="entry name" value="Galactose-bd-like_sf"/>
</dbReference>
<name>A0ABV6FQM9_9BACT</name>
<evidence type="ECO:0000259" key="3">
    <source>
        <dbReference type="Pfam" id="PF03629"/>
    </source>
</evidence>
<dbReference type="InterPro" id="IPR005181">
    <property type="entry name" value="SASA"/>
</dbReference>
<dbReference type="InterPro" id="IPR039329">
    <property type="entry name" value="SIAE"/>
</dbReference>
<sequence>MKNILRKIRLMVLLLILFACQKETVQNEINLPKIFANNMVFQRNQPIRVWGDGSPGNSVVAKFNGEEKTVKIGDDGFWLVEFDPLPASGPYVLEVNEHMFYDVQVGDVWLAGGQSNMEWVMSAQVEGLQEEIIDSDYSLIRFFKIPHDYNAKETFDVRGGEWKKANADNILNFSAVAWFFAKQNHLEKGVAVGIIESNWGGTPAEGWIQAEKLLGIDAYSEKARDVLERKEYWIQEVVDNKLRELQRNDIVTAPQNGEIQGVVNSNYDDSEWETVSLPDDNPFEDIAWFRKKFTVNDTEGYMIHLGDIQQMAYVYLNGGRLFVKDWGHSVREFPIPPSMLQEGENTLAVRIVNTWNNSPVLGKKGEFYLRSGNKKNSLEGDWKYNNRIEEALPKVEWYNWLPGMMYNAMIAPVVKYPINGVIWYQGESNTDAHEEYRELFGTLIKSWRESWGIGDFPFLYVQLANFMERKDIQPESNWASLREAQTKTLELPNTGMAVTIDIGNANDIHPRNKKDVGLRLWKAAQKVAYGDDVVYSGPALKEYQVNNAKVLLSFEHVGDGLKLSNGNEVKGFIIKAQDGDFKNANARIIGQNQIEVSHPQVQNPQEIRYAWADNPEVNLYNSENLPAVPFRISIK</sequence>
<keyword evidence="1" id="KW-0378">Hydrolase</keyword>
<feature type="chain" id="PRO_5046123040" evidence="2">
    <location>
        <begin position="22"/>
        <end position="635"/>
    </location>
</feature>
<dbReference type="RefSeq" id="WP_382386063.1">
    <property type="nucleotide sequence ID" value="NZ_JBHLWI010000006.1"/>
</dbReference>
<feature type="domain" description="Sialate O-acetylesterase" evidence="3">
    <location>
        <begin position="400"/>
        <end position="512"/>
    </location>
</feature>
<dbReference type="PROSITE" id="PS51257">
    <property type="entry name" value="PROKAR_LIPOPROTEIN"/>
    <property type="match status" value="1"/>
</dbReference>
<dbReference type="Gene3D" id="3.40.50.1110">
    <property type="entry name" value="SGNH hydrolase"/>
    <property type="match status" value="2"/>
</dbReference>
<proteinExistence type="predicted"/>
<protein>
    <submittedName>
        <fullName evidence="4">Sialate O-acetylesterase</fullName>
    </submittedName>
</protein>
<feature type="signal peptide" evidence="2">
    <location>
        <begin position="1"/>
        <end position="21"/>
    </location>
</feature>
<evidence type="ECO:0000256" key="2">
    <source>
        <dbReference type="SAM" id="SignalP"/>
    </source>
</evidence>
<gene>
    <name evidence="4" type="ORF">ACFFIP_02905</name>
</gene>
<dbReference type="PANTHER" id="PTHR22901">
    <property type="entry name" value="SIALATE O-ACETYLESTERASE"/>
    <property type="match status" value="1"/>
</dbReference>
<organism evidence="4 5">
    <name type="scientific">Fontibacter flavus</name>
    <dbReference type="NCBI Taxonomy" id="654838"/>
    <lineage>
        <taxon>Bacteria</taxon>
        <taxon>Pseudomonadati</taxon>
        <taxon>Bacteroidota</taxon>
        <taxon>Cytophagia</taxon>
        <taxon>Cytophagales</taxon>
        <taxon>Cyclobacteriaceae</taxon>
        <taxon>Fontibacter</taxon>
    </lineage>
</organism>
<evidence type="ECO:0000313" key="4">
    <source>
        <dbReference type="EMBL" id="MFC0261615.1"/>
    </source>
</evidence>
<dbReference type="InterPro" id="IPR036514">
    <property type="entry name" value="SGNH_hydro_sf"/>
</dbReference>
<dbReference type="SUPFAM" id="SSF52266">
    <property type="entry name" value="SGNH hydrolase"/>
    <property type="match status" value="1"/>
</dbReference>
<dbReference type="Proteomes" id="UP001589797">
    <property type="component" value="Unassembled WGS sequence"/>
</dbReference>
<dbReference type="SUPFAM" id="SSF49785">
    <property type="entry name" value="Galactose-binding domain-like"/>
    <property type="match status" value="1"/>
</dbReference>